<comment type="caution">
    <text evidence="1">The sequence shown here is derived from an EMBL/GenBank/DDBJ whole genome shotgun (WGS) entry which is preliminary data.</text>
</comment>
<gene>
    <name evidence="1" type="ORF">Acr_00g0049160</name>
</gene>
<evidence type="ECO:0000313" key="1">
    <source>
        <dbReference type="EMBL" id="GFS37007.1"/>
    </source>
</evidence>
<proteinExistence type="predicted"/>
<dbReference type="EMBL" id="BJWL01000270">
    <property type="protein sequence ID" value="GFS37007.1"/>
    <property type="molecule type" value="Genomic_DNA"/>
</dbReference>
<name>A0A7J0DKG7_9ERIC</name>
<sequence length="171" mass="19591">MRLVSRDKAILSKHLGGLGISSVKSINATLLLKCSKMYSQWKDILCAHNLSPQVYDSFRRNLVRKIGDGRSIKFWTERSVGNSSFQGLYPRLYNISILKEGYVFDMYKVENGVIKWELPFRRSLFEWEQGLFNELMGILNSTTIDTNEIDFCGLVHRSESEVLSKIAVQGC</sequence>
<dbReference type="PANTHER" id="PTHR36617">
    <property type="entry name" value="PROTEIN, PUTATIVE-RELATED"/>
    <property type="match status" value="1"/>
</dbReference>
<accession>A0A7J0DKG7</accession>
<reference evidence="2" key="1">
    <citation type="submission" date="2019-07" db="EMBL/GenBank/DDBJ databases">
        <title>De Novo Assembly of kiwifruit Actinidia rufa.</title>
        <authorList>
            <person name="Sugita-Konishi S."/>
            <person name="Sato K."/>
            <person name="Mori E."/>
            <person name="Abe Y."/>
            <person name="Kisaki G."/>
            <person name="Hamano K."/>
            <person name="Suezawa K."/>
            <person name="Otani M."/>
            <person name="Fukuda T."/>
            <person name="Manabe T."/>
            <person name="Gomi K."/>
            <person name="Tabuchi M."/>
            <person name="Akimitsu K."/>
            <person name="Kataoka I."/>
        </authorList>
    </citation>
    <scope>NUCLEOTIDE SEQUENCE [LARGE SCALE GENOMIC DNA]</scope>
    <source>
        <strain evidence="2">cv. Fuchu</strain>
    </source>
</reference>
<dbReference type="PANTHER" id="PTHR36617:SF15">
    <property type="entry name" value="REVERSE TRANSCRIPTASE ZINC-BINDING DOMAIN-CONTAINING PROTEIN"/>
    <property type="match status" value="1"/>
</dbReference>
<protein>
    <submittedName>
        <fullName evidence="1">Uncharacterized protein</fullName>
    </submittedName>
</protein>
<dbReference type="Proteomes" id="UP000585474">
    <property type="component" value="Unassembled WGS sequence"/>
</dbReference>
<organism evidence="1 2">
    <name type="scientific">Actinidia rufa</name>
    <dbReference type="NCBI Taxonomy" id="165716"/>
    <lineage>
        <taxon>Eukaryota</taxon>
        <taxon>Viridiplantae</taxon>
        <taxon>Streptophyta</taxon>
        <taxon>Embryophyta</taxon>
        <taxon>Tracheophyta</taxon>
        <taxon>Spermatophyta</taxon>
        <taxon>Magnoliopsida</taxon>
        <taxon>eudicotyledons</taxon>
        <taxon>Gunneridae</taxon>
        <taxon>Pentapetalae</taxon>
        <taxon>asterids</taxon>
        <taxon>Ericales</taxon>
        <taxon>Actinidiaceae</taxon>
        <taxon>Actinidia</taxon>
    </lineage>
</organism>
<dbReference type="AlphaFoldDB" id="A0A7J0DKG7"/>
<evidence type="ECO:0000313" key="2">
    <source>
        <dbReference type="Proteomes" id="UP000585474"/>
    </source>
</evidence>
<keyword evidence="2" id="KW-1185">Reference proteome</keyword>
<dbReference type="OrthoDB" id="1002412at2759"/>